<dbReference type="Pfam" id="PF00534">
    <property type="entry name" value="Glycos_transf_1"/>
    <property type="match status" value="1"/>
</dbReference>
<feature type="domain" description="Glycosyltransferase subfamily 4-like N-terminal" evidence="3">
    <location>
        <begin position="43"/>
        <end position="182"/>
    </location>
</feature>
<organism evidence="4 5">
    <name type="scientific">Phocaeicola sartorii</name>
    <dbReference type="NCBI Taxonomy" id="671267"/>
    <lineage>
        <taxon>Bacteria</taxon>
        <taxon>Pseudomonadati</taxon>
        <taxon>Bacteroidota</taxon>
        <taxon>Bacteroidia</taxon>
        <taxon>Bacteroidales</taxon>
        <taxon>Bacteroidaceae</taxon>
        <taxon>Phocaeicola</taxon>
    </lineage>
</organism>
<feature type="domain" description="Glycosyl transferase family 1" evidence="2">
    <location>
        <begin position="192"/>
        <end position="351"/>
    </location>
</feature>
<dbReference type="GO" id="GO:0016757">
    <property type="term" value="F:glycosyltransferase activity"/>
    <property type="evidence" value="ECO:0007669"/>
    <property type="project" value="InterPro"/>
</dbReference>
<evidence type="ECO:0000256" key="1">
    <source>
        <dbReference type="ARBA" id="ARBA00022679"/>
    </source>
</evidence>
<proteinExistence type="predicted"/>
<dbReference type="SUPFAM" id="SSF53756">
    <property type="entry name" value="UDP-Glycosyltransferase/glycogen phosphorylase"/>
    <property type="match status" value="1"/>
</dbReference>
<dbReference type="GO" id="GO:0009103">
    <property type="term" value="P:lipopolysaccharide biosynthetic process"/>
    <property type="evidence" value="ECO:0007669"/>
    <property type="project" value="TreeGrafter"/>
</dbReference>
<sequence>MKILIDFTELGGPNHSLEVYGERLITAIPMWQRKQITLLVPQNGIERAKELFPDLPCLVFNKQPAPHITRPLDVFLFPIHQWRYCRIVNRFDVLLVMSHSHAVTSCRTRCRKVTVVHDLTYTHIPHKSFEFLRARSWGRYFCRRHLLTSDAVVSISQYTKKHIAVEFPDIPQNKIHVVYNSVALPEEEKIPYNADQLGEFILYVNTLQEYKNIFTLLKAYNRLFTVTNKKLVVVGRETDYWREKMLPYIELQGMSEYIIRVSDISFEELRWLYSHALLFVTPSLHEGFGYTPIEAAICGCPVISSTCESLPDVTQGRVIYYEPATDDQKLAEKITEMLNNPLSQKHLDETASLFSRLYSPITQWSNIYHLLYGKKKSVFILCVLHFLCHLF</sequence>
<dbReference type="EMBL" id="SRYJ01000066">
    <property type="protein sequence ID" value="TGY67418.1"/>
    <property type="molecule type" value="Genomic_DNA"/>
</dbReference>
<protein>
    <submittedName>
        <fullName evidence="4">Glycosyltransferase family 1 protein</fullName>
    </submittedName>
</protein>
<gene>
    <name evidence="4" type="ORF">E5339_20230</name>
</gene>
<dbReference type="Proteomes" id="UP000310760">
    <property type="component" value="Unassembled WGS sequence"/>
</dbReference>
<dbReference type="Pfam" id="PF13439">
    <property type="entry name" value="Glyco_transf_4"/>
    <property type="match status" value="1"/>
</dbReference>
<evidence type="ECO:0000313" key="5">
    <source>
        <dbReference type="Proteomes" id="UP000310760"/>
    </source>
</evidence>
<name>A0A4S2FDJ2_9BACT</name>
<dbReference type="AlphaFoldDB" id="A0A4S2FDJ2"/>
<evidence type="ECO:0000259" key="3">
    <source>
        <dbReference type="Pfam" id="PF13439"/>
    </source>
</evidence>
<dbReference type="InterPro" id="IPR028098">
    <property type="entry name" value="Glyco_trans_4-like_N"/>
</dbReference>
<dbReference type="InterPro" id="IPR001296">
    <property type="entry name" value="Glyco_trans_1"/>
</dbReference>
<keyword evidence="1 4" id="KW-0808">Transferase</keyword>
<dbReference type="RefSeq" id="WP_135952704.1">
    <property type="nucleotide sequence ID" value="NZ_CAOOJZ010000087.1"/>
</dbReference>
<accession>A0A4S2FDJ2</accession>
<dbReference type="PANTHER" id="PTHR46401">
    <property type="entry name" value="GLYCOSYLTRANSFERASE WBBK-RELATED"/>
    <property type="match status" value="1"/>
</dbReference>
<evidence type="ECO:0000259" key="2">
    <source>
        <dbReference type="Pfam" id="PF00534"/>
    </source>
</evidence>
<reference evidence="4 5" key="1">
    <citation type="submission" date="2019-04" db="EMBL/GenBank/DDBJ databases">
        <title>Microbes associate with the intestines of laboratory mice.</title>
        <authorList>
            <person name="Navarre W."/>
            <person name="Wong E."/>
            <person name="Huang K."/>
            <person name="Tropini C."/>
            <person name="Ng K."/>
            <person name="Yu B."/>
        </authorList>
    </citation>
    <scope>NUCLEOTIDE SEQUENCE [LARGE SCALE GENOMIC DNA]</scope>
    <source>
        <strain evidence="4 5">NM22_B1</strain>
    </source>
</reference>
<comment type="caution">
    <text evidence="4">The sequence shown here is derived from an EMBL/GenBank/DDBJ whole genome shotgun (WGS) entry which is preliminary data.</text>
</comment>
<dbReference type="Gene3D" id="3.40.50.2000">
    <property type="entry name" value="Glycogen Phosphorylase B"/>
    <property type="match status" value="2"/>
</dbReference>
<dbReference type="CDD" id="cd03809">
    <property type="entry name" value="GT4_MtfB-like"/>
    <property type="match status" value="1"/>
</dbReference>
<dbReference type="PANTHER" id="PTHR46401:SF2">
    <property type="entry name" value="GLYCOSYLTRANSFERASE WBBK-RELATED"/>
    <property type="match status" value="1"/>
</dbReference>
<evidence type="ECO:0000313" key="4">
    <source>
        <dbReference type="EMBL" id="TGY67418.1"/>
    </source>
</evidence>